<dbReference type="EMBL" id="CP077714">
    <property type="protein sequence ID" value="QXJ30329.1"/>
    <property type="molecule type" value="Genomic_DNA"/>
</dbReference>
<name>A0A8F5GUU1_9CREN</name>
<dbReference type="InterPro" id="IPR036390">
    <property type="entry name" value="WH_DNA-bd_sf"/>
</dbReference>
<dbReference type="InterPro" id="IPR036388">
    <property type="entry name" value="WH-like_DNA-bd_sf"/>
</dbReference>
<keyword evidence="1" id="KW-0614">Plasmid</keyword>
<evidence type="ECO:0000313" key="3">
    <source>
        <dbReference type="Proteomes" id="UP000693941"/>
    </source>
</evidence>
<evidence type="ECO:0000313" key="1">
    <source>
        <dbReference type="EMBL" id="QXJ30329.1"/>
    </source>
</evidence>
<reference evidence="1" key="1">
    <citation type="journal article" date="2021" name="Environ. Microbiol.">
        <title>New insights into the diversity and evolution of the archaeal mobilome from three complete genomes of Saccharolobus shibatae.</title>
        <authorList>
            <person name="Medvedeva S."/>
            <person name="Brandt D."/>
            <person name="Cvirkaite-Krupovic V."/>
            <person name="Liu Y."/>
            <person name="Severinov K."/>
            <person name="Ishino S."/>
            <person name="Ishino Y."/>
            <person name="Prangishvili D."/>
            <person name="Kalinowski J."/>
            <person name="Krupovic M."/>
        </authorList>
    </citation>
    <scope>NUCLEOTIDE SEQUENCE</scope>
    <source>
        <strain evidence="2">BEU9</strain>
        <plasmid evidence="1">pBEU9E1</plasmid>
    </source>
</reference>
<proteinExistence type="predicted"/>
<dbReference type="SUPFAM" id="SSF46785">
    <property type="entry name" value="Winged helix' DNA-binding domain"/>
    <property type="match status" value="1"/>
</dbReference>
<dbReference type="Gene3D" id="1.10.10.10">
    <property type="entry name" value="Winged helix-like DNA-binding domain superfamily/Winged helix DNA-binding domain"/>
    <property type="match status" value="1"/>
</dbReference>
<dbReference type="Proteomes" id="UP000693941">
    <property type="component" value="Plasmid pBEU9E1"/>
</dbReference>
<geneLocation type="plasmid" evidence="1 3">
    <name>pBEU9E1</name>
</geneLocation>
<protein>
    <submittedName>
        <fullName evidence="1">Transcriptional regulator, wHTH</fullName>
    </submittedName>
</protein>
<evidence type="ECO:0000313" key="2">
    <source>
        <dbReference type="EMBL" id="QXJ30431.1"/>
    </source>
</evidence>
<dbReference type="EMBL" id="CP077715">
    <property type="protein sequence ID" value="QXJ30431.1"/>
    <property type="molecule type" value="Genomic_DNA"/>
</dbReference>
<sequence length="160" mass="18692">MCSQLTGNEMFNLYEIVKKMLNEHEKAMLKLVYSKNGLTTKEILDLFGSHSLGYKALKGLEEKGLIEKVKGRRRSQNIFLTDYGKMIYQLLYTNENKQYGDQSFRKEQLTKPKITWISVDNEGYVSGDDFFKCYEWCEGQGKHNDEFDRCVKECLGIKID</sequence>
<gene>
    <name evidence="2" type="ORF">J5U21_00071</name>
    <name evidence="1" type="ORF">J5U21_p0071</name>
</gene>
<accession>A0A8F5GUU1</accession>
<organism evidence="1 3">
    <name type="scientific">Saccharolobus shibatae</name>
    <dbReference type="NCBI Taxonomy" id="2286"/>
    <lineage>
        <taxon>Archaea</taxon>
        <taxon>Thermoproteota</taxon>
        <taxon>Thermoprotei</taxon>
        <taxon>Sulfolobales</taxon>
        <taxon>Sulfolobaceae</taxon>
        <taxon>Saccharolobus</taxon>
    </lineage>
</organism>
<dbReference type="AlphaFoldDB" id="A0A8F5GUU1"/>
<dbReference type="Proteomes" id="UP000693941">
    <property type="component" value="Chromosome"/>
</dbReference>